<dbReference type="GO" id="GO:0005886">
    <property type="term" value="C:plasma membrane"/>
    <property type="evidence" value="ECO:0007669"/>
    <property type="project" value="UniProtKB-SubCell"/>
</dbReference>
<evidence type="ECO:0000256" key="1">
    <source>
        <dbReference type="ARBA" id="ARBA00004651"/>
    </source>
</evidence>
<keyword evidence="8" id="KW-1185">Reference proteome</keyword>
<protein>
    <submittedName>
        <fullName evidence="7">Membrane protein</fullName>
    </submittedName>
</protein>
<organism evidence="7 8">
    <name type="scientific">Conyzicola nivalis</name>
    <dbReference type="NCBI Taxonomy" id="1477021"/>
    <lineage>
        <taxon>Bacteria</taxon>
        <taxon>Bacillati</taxon>
        <taxon>Actinomycetota</taxon>
        <taxon>Actinomycetes</taxon>
        <taxon>Micrococcales</taxon>
        <taxon>Microbacteriaceae</taxon>
        <taxon>Conyzicola</taxon>
    </lineage>
</organism>
<accession>A0A916SKM3</accession>
<keyword evidence="5 6" id="KW-0472">Membrane</keyword>
<dbReference type="RefSeq" id="WP_229733203.1">
    <property type="nucleotide sequence ID" value="NZ_BMGB01000001.1"/>
</dbReference>
<dbReference type="AlphaFoldDB" id="A0A916SKM3"/>
<evidence type="ECO:0000313" key="8">
    <source>
        <dbReference type="Proteomes" id="UP000606922"/>
    </source>
</evidence>
<dbReference type="EMBL" id="BMGB01000001">
    <property type="protein sequence ID" value="GGB04597.1"/>
    <property type="molecule type" value="Genomic_DNA"/>
</dbReference>
<dbReference type="Proteomes" id="UP000606922">
    <property type="component" value="Unassembled WGS sequence"/>
</dbReference>
<gene>
    <name evidence="7" type="ORF">GCM10010979_19110</name>
</gene>
<feature type="transmembrane region" description="Helical" evidence="6">
    <location>
        <begin position="43"/>
        <end position="63"/>
    </location>
</feature>
<dbReference type="InterPro" id="IPR019108">
    <property type="entry name" value="Caa3_assmbl_CtaG-rel"/>
</dbReference>
<keyword evidence="3 6" id="KW-0812">Transmembrane</keyword>
<feature type="transmembrane region" description="Helical" evidence="6">
    <location>
        <begin position="183"/>
        <end position="204"/>
    </location>
</feature>
<feature type="transmembrane region" description="Helical" evidence="6">
    <location>
        <begin position="75"/>
        <end position="96"/>
    </location>
</feature>
<dbReference type="Pfam" id="PF09678">
    <property type="entry name" value="Caa3_CtaG"/>
    <property type="match status" value="1"/>
</dbReference>
<feature type="transmembrane region" description="Helical" evidence="6">
    <location>
        <begin position="224"/>
        <end position="243"/>
    </location>
</feature>
<evidence type="ECO:0000256" key="6">
    <source>
        <dbReference type="SAM" id="Phobius"/>
    </source>
</evidence>
<evidence type="ECO:0000256" key="4">
    <source>
        <dbReference type="ARBA" id="ARBA00022989"/>
    </source>
</evidence>
<name>A0A916SKM3_9MICO</name>
<evidence type="ECO:0000256" key="3">
    <source>
        <dbReference type="ARBA" id="ARBA00022692"/>
    </source>
</evidence>
<reference evidence="7" key="1">
    <citation type="journal article" date="2014" name="Int. J. Syst. Evol. Microbiol.">
        <title>Complete genome sequence of Corynebacterium casei LMG S-19264T (=DSM 44701T), isolated from a smear-ripened cheese.</title>
        <authorList>
            <consortium name="US DOE Joint Genome Institute (JGI-PGF)"/>
            <person name="Walter F."/>
            <person name="Albersmeier A."/>
            <person name="Kalinowski J."/>
            <person name="Ruckert C."/>
        </authorList>
    </citation>
    <scope>NUCLEOTIDE SEQUENCE</scope>
    <source>
        <strain evidence="7">CGMCC 1.12813</strain>
    </source>
</reference>
<evidence type="ECO:0000313" key="7">
    <source>
        <dbReference type="EMBL" id="GGB04597.1"/>
    </source>
</evidence>
<feature type="transmembrane region" description="Helical" evidence="6">
    <location>
        <begin position="116"/>
        <end position="137"/>
    </location>
</feature>
<evidence type="ECO:0000256" key="2">
    <source>
        <dbReference type="ARBA" id="ARBA00022475"/>
    </source>
</evidence>
<reference evidence="7" key="2">
    <citation type="submission" date="2020-09" db="EMBL/GenBank/DDBJ databases">
        <authorList>
            <person name="Sun Q."/>
            <person name="Zhou Y."/>
        </authorList>
    </citation>
    <scope>NUCLEOTIDE SEQUENCE</scope>
    <source>
        <strain evidence="7">CGMCC 1.12813</strain>
    </source>
</reference>
<feature type="transmembrane region" description="Helical" evidence="6">
    <location>
        <begin position="149"/>
        <end position="171"/>
    </location>
</feature>
<comment type="subcellular location">
    <subcellularLocation>
        <location evidence="1">Cell membrane</location>
        <topology evidence="1">Multi-pass membrane protein</topology>
    </subcellularLocation>
</comment>
<evidence type="ECO:0000256" key="5">
    <source>
        <dbReference type="ARBA" id="ARBA00023136"/>
    </source>
</evidence>
<proteinExistence type="predicted"/>
<keyword evidence="4 6" id="KW-1133">Transmembrane helix</keyword>
<feature type="transmembrane region" description="Helical" evidence="6">
    <location>
        <begin position="12"/>
        <end position="31"/>
    </location>
</feature>
<keyword evidence="2" id="KW-1003">Cell membrane</keyword>
<comment type="caution">
    <text evidence="7">The sequence shown here is derived from an EMBL/GenBank/DDBJ whole genome shotgun (WGS) entry which is preliminary data.</text>
</comment>
<sequence>MHPHEAAPGGSLVVVIAMLAAVAVYVGPAVANRRQRPWPAYRSVLWSAGIACLGIAAAPGLTGQVTSFVGHTVDHILVGMLAPLLIALSAPVTLALRTLDPVPARRISRLLGRRAVRFVTHPITALVLYAGGMWALYTTDIFRSMHENTLLAALVHVHFFFAGYLFTAAVAAVDPTPHRHRHAYRAVVLAAALAAHGILAKFLFAHPPAGVSGSSAEAGSMLMYYAGDAIDAVLIVVVCGQWFRATRPRAAATPRRPLIRFPQPSDR</sequence>